<gene>
    <name evidence="1" type="ORF">BDY19DRAFT_1022354</name>
</gene>
<keyword evidence="2" id="KW-1185">Reference proteome</keyword>
<proteinExistence type="predicted"/>
<protein>
    <submittedName>
        <fullName evidence="1">Kinase-like domain-containing protein</fullName>
    </submittedName>
</protein>
<comment type="caution">
    <text evidence="1">The sequence shown here is derived from an EMBL/GenBank/DDBJ whole genome shotgun (WGS) entry which is preliminary data.</text>
</comment>
<accession>A0ACB8TSP2</accession>
<feature type="non-terminal residue" evidence="1">
    <location>
        <position position="1"/>
    </location>
</feature>
<dbReference type="Proteomes" id="UP001055072">
    <property type="component" value="Unassembled WGS sequence"/>
</dbReference>
<evidence type="ECO:0000313" key="1">
    <source>
        <dbReference type="EMBL" id="KAI0085078.1"/>
    </source>
</evidence>
<reference evidence="1" key="1">
    <citation type="journal article" date="2021" name="Environ. Microbiol.">
        <title>Gene family expansions and transcriptome signatures uncover fungal adaptations to wood decay.</title>
        <authorList>
            <person name="Hage H."/>
            <person name="Miyauchi S."/>
            <person name="Viragh M."/>
            <person name="Drula E."/>
            <person name="Min B."/>
            <person name="Chaduli D."/>
            <person name="Navarro D."/>
            <person name="Favel A."/>
            <person name="Norest M."/>
            <person name="Lesage-Meessen L."/>
            <person name="Balint B."/>
            <person name="Merenyi Z."/>
            <person name="de Eugenio L."/>
            <person name="Morin E."/>
            <person name="Martinez A.T."/>
            <person name="Baldrian P."/>
            <person name="Stursova M."/>
            <person name="Martinez M.J."/>
            <person name="Novotny C."/>
            <person name="Magnuson J.K."/>
            <person name="Spatafora J.W."/>
            <person name="Maurice S."/>
            <person name="Pangilinan J."/>
            <person name="Andreopoulos W."/>
            <person name="LaButti K."/>
            <person name="Hundley H."/>
            <person name="Na H."/>
            <person name="Kuo A."/>
            <person name="Barry K."/>
            <person name="Lipzen A."/>
            <person name="Henrissat B."/>
            <person name="Riley R."/>
            <person name="Ahrendt S."/>
            <person name="Nagy L.G."/>
            <person name="Grigoriev I.V."/>
            <person name="Martin F."/>
            <person name="Rosso M.N."/>
        </authorList>
    </citation>
    <scope>NUCLEOTIDE SEQUENCE</scope>
    <source>
        <strain evidence="1">CBS 384.51</strain>
    </source>
</reference>
<evidence type="ECO:0000313" key="2">
    <source>
        <dbReference type="Proteomes" id="UP001055072"/>
    </source>
</evidence>
<dbReference type="EMBL" id="MU274935">
    <property type="protein sequence ID" value="KAI0085078.1"/>
    <property type="molecule type" value="Genomic_DNA"/>
</dbReference>
<sequence>PFRGQLFSDYFPDDYYLPQSFLAKYQLAIHFELGAGSNGFVLYARRASDEQHVAVKVVSHAPSSSWWSDHPKYGRVPFDVTVMDQLDHDNIIRMLDVYSDDHYVFIVQELHGEAWFPKCPEQRQRFPDGNRTLSGYLMAHGRMSVKDASYVFSQLVDAVDHLHSKGFVHCDIKPGNILIDADLKIKLIDFGNMIELPMDWDPREGPVIYDPYDGILGTRLYTPTEMLCNDPYIPQGLDVWAMGVTLFQMVTGYRPFRDENSIKKHIINYDLEQLENTAALTKMWPILCRCLEPDPLERITIQTLKEVDGIRPFPVWKVDLSKEEVRMMHRRV</sequence>
<name>A0ACB8TSP2_9APHY</name>
<organism evidence="1 2">
    <name type="scientific">Irpex rosettiformis</name>
    <dbReference type="NCBI Taxonomy" id="378272"/>
    <lineage>
        <taxon>Eukaryota</taxon>
        <taxon>Fungi</taxon>
        <taxon>Dikarya</taxon>
        <taxon>Basidiomycota</taxon>
        <taxon>Agaricomycotina</taxon>
        <taxon>Agaricomycetes</taxon>
        <taxon>Polyporales</taxon>
        <taxon>Irpicaceae</taxon>
        <taxon>Irpex</taxon>
    </lineage>
</organism>